<sequence>MQADLLIRNATIYNSYFKKWIQGDAAVRDGKFVYVGPDGADAFQAEAVLDAAGLYMLPGLIDIHLHIESTMVTPQSFSDGLIRNGVTTIVPEPHEMANVFGPEGVREMIRASEHCIADMLYAIPSSVPATALETTGGTVEIEDIDELLRTEDIRCLGEIMNYTDIITDTKGESKTNRILKHIREEHPGLVIEGHVPKLLGLDLQRVIHAGVDSDHTHQTVEGMEARIAAGMFIEIQEKSMTASVMDYLIKNDVSEHFCFITDDVMADSFQETGHLNHIVRKAIAMGMAPERAIYAATLSPAKRMRMYDRGTIAPGKIADFVLVADEHLLDIQQVYKSGMLAYSEAEQQAFTEKRQQQDSYRFPASYYESVKLAELTAADFTVAVDAKDGLHTCRVMTVQDGSTFTKESFAEAQVLAGELHWETSGCGLIATFERYGKTGSKAFGLISGDTITRGAIATTYSHDNHNLLIVGHSVADMLLAANTVIKQQGGFCVVDNGQVLANMHLPVGGILTEAPLEEAGPAVKQLREAMQSIGYRHYNPIMSIATHSLPVSPFLKITDYGLIDVNAGKVVPLIVS</sequence>
<dbReference type="InterPro" id="IPR011059">
    <property type="entry name" value="Metal-dep_hydrolase_composite"/>
</dbReference>
<dbReference type="RefSeq" id="WP_099518635.1">
    <property type="nucleotide sequence ID" value="NZ_CP016808.1"/>
</dbReference>
<evidence type="ECO:0000256" key="1">
    <source>
        <dbReference type="ARBA" id="ARBA00006773"/>
    </source>
</evidence>
<gene>
    <name evidence="6" type="primary">ade</name>
    <name evidence="9" type="ORF">BBD42_13820</name>
</gene>
<accession>A0A1B2DID9</accession>
<proteinExistence type="inferred from homology"/>
<dbReference type="PANTHER" id="PTHR11113:SF2">
    <property type="entry name" value="ADENINE DEAMINASE"/>
    <property type="match status" value="1"/>
</dbReference>
<feature type="domain" description="Amidohydrolase-related" evidence="7">
    <location>
        <begin position="55"/>
        <end position="338"/>
    </location>
</feature>
<evidence type="ECO:0000256" key="3">
    <source>
        <dbReference type="ARBA" id="ARBA00022801"/>
    </source>
</evidence>
<keyword evidence="3 6" id="KW-0378">Hydrolase</keyword>
<organism evidence="9">
    <name type="scientific">Paenibacillus sp. BIHB 4019</name>
    <dbReference type="NCBI Taxonomy" id="1870819"/>
    <lineage>
        <taxon>Bacteria</taxon>
        <taxon>Bacillati</taxon>
        <taxon>Bacillota</taxon>
        <taxon>Bacilli</taxon>
        <taxon>Bacillales</taxon>
        <taxon>Paenibacillaceae</taxon>
        <taxon>Paenibacillus</taxon>
    </lineage>
</organism>
<protein>
    <recommendedName>
        <fullName evidence="2 6">Adenine deaminase</fullName>
        <shortName evidence="6">Adenase</shortName>
        <shortName evidence="6">Adenine aminase</shortName>
        <ecNumber evidence="2 6">3.5.4.2</ecNumber>
    </recommendedName>
</protein>
<dbReference type="InterPro" id="IPR032466">
    <property type="entry name" value="Metal_Hydrolase"/>
</dbReference>
<evidence type="ECO:0000256" key="6">
    <source>
        <dbReference type="HAMAP-Rule" id="MF_01518"/>
    </source>
</evidence>
<name>A0A1B2DID9_9BACL</name>
<dbReference type="AlphaFoldDB" id="A0A1B2DID9"/>
<dbReference type="Gene3D" id="2.30.40.10">
    <property type="entry name" value="Urease, subunit C, domain 1"/>
    <property type="match status" value="1"/>
</dbReference>
<dbReference type="Pfam" id="PF01979">
    <property type="entry name" value="Amidohydro_1"/>
    <property type="match status" value="1"/>
</dbReference>
<dbReference type="GO" id="GO:0006146">
    <property type="term" value="P:adenine catabolic process"/>
    <property type="evidence" value="ECO:0007669"/>
    <property type="project" value="InterPro"/>
</dbReference>
<dbReference type="Pfam" id="PF13382">
    <property type="entry name" value="Adenine_deam_C"/>
    <property type="match status" value="1"/>
</dbReference>
<evidence type="ECO:0000256" key="5">
    <source>
        <dbReference type="ARBA" id="ARBA00047720"/>
    </source>
</evidence>
<dbReference type="InterPro" id="IPR026912">
    <property type="entry name" value="Adenine_deam_C"/>
</dbReference>
<dbReference type="Gene3D" id="3.20.20.140">
    <property type="entry name" value="Metal-dependent hydrolases"/>
    <property type="match status" value="1"/>
</dbReference>
<comment type="similarity">
    <text evidence="1 6">Belongs to the metallo-dependent hydrolases superfamily. Adenine deaminase family.</text>
</comment>
<dbReference type="GO" id="GO:0000034">
    <property type="term" value="F:adenine deaminase activity"/>
    <property type="evidence" value="ECO:0007669"/>
    <property type="project" value="UniProtKB-UniRule"/>
</dbReference>
<evidence type="ECO:0000259" key="7">
    <source>
        <dbReference type="Pfam" id="PF01979"/>
    </source>
</evidence>
<dbReference type="EC" id="3.5.4.2" evidence="2 6"/>
<dbReference type="InterPro" id="IPR006680">
    <property type="entry name" value="Amidohydro-rel"/>
</dbReference>
<evidence type="ECO:0000256" key="4">
    <source>
        <dbReference type="ARBA" id="ARBA00023211"/>
    </source>
</evidence>
<dbReference type="SUPFAM" id="SSF51338">
    <property type="entry name" value="Composite domain of metallo-dependent hydrolases"/>
    <property type="match status" value="1"/>
</dbReference>
<evidence type="ECO:0000259" key="8">
    <source>
        <dbReference type="Pfam" id="PF13382"/>
    </source>
</evidence>
<reference evidence="9" key="1">
    <citation type="submission" date="2016-08" db="EMBL/GenBank/DDBJ databases">
        <title>Complete Genome Seqeunce of Paenibacillus sp. BIHB 4019 from tea rhizoplane.</title>
        <authorList>
            <person name="Thakur R."/>
            <person name="Swarnkar M.K."/>
            <person name="Gulati A."/>
        </authorList>
    </citation>
    <scope>NUCLEOTIDE SEQUENCE [LARGE SCALE GENOMIC DNA]</scope>
    <source>
        <strain evidence="9">BIHB4019</strain>
    </source>
</reference>
<keyword evidence="4 6" id="KW-0464">Manganese</keyword>
<feature type="domain" description="Adenine deaminase C-terminal" evidence="8">
    <location>
        <begin position="403"/>
        <end position="567"/>
    </location>
</feature>
<dbReference type="EMBL" id="CP016808">
    <property type="protein sequence ID" value="ANY67435.1"/>
    <property type="molecule type" value="Genomic_DNA"/>
</dbReference>
<comment type="cofactor">
    <cofactor evidence="6">
        <name>Mn(2+)</name>
        <dbReference type="ChEBI" id="CHEBI:29035"/>
    </cofactor>
</comment>
<dbReference type="SUPFAM" id="SSF51556">
    <property type="entry name" value="Metallo-dependent hydrolases"/>
    <property type="match status" value="1"/>
</dbReference>
<evidence type="ECO:0000256" key="2">
    <source>
        <dbReference type="ARBA" id="ARBA00012782"/>
    </source>
</evidence>
<evidence type="ECO:0000313" key="9">
    <source>
        <dbReference type="EMBL" id="ANY67435.1"/>
    </source>
</evidence>
<comment type="catalytic activity">
    <reaction evidence="5 6">
        <text>adenine + H2O + H(+) = hypoxanthine + NH4(+)</text>
        <dbReference type="Rhea" id="RHEA:23688"/>
        <dbReference type="ChEBI" id="CHEBI:15377"/>
        <dbReference type="ChEBI" id="CHEBI:15378"/>
        <dbReference type="ChEBI" id="CHEBI:16708"/>
        <dbReference type="ChEBI" id="CHEBI:17368"/>
        <dbReference type="ChEBI" id="CHEBI:28938"/>
        <dbReference type="EC" id="3.5.4.2"/>
    </reaction>
</comment>
<dbReference type="PANTHER" id="PTHR11113">
    <property type="entry name" value="N-ACETYLGLUCOSAMINE-6-PHOSPHATE DEACETYLASE"/>
    <property type="match status" value="1"/>
</dbReference>
<dbReference type="InterPro" id="IPR006679">
    <property type="entry name" value="Adenine_deam"/>
</dbReference>
<dbReference type="HAMAP" id="MF_01518">
    <property type="entry name" value="Adenine_deamin"/>
    <property type="match status" value="1"/>
</dbReference>